<comment type="caution">
    <text evidence="3">The sequence shown here is derived from an EMBL/GenBank/DDBJ whole genome shotgun (WGS) entry which is preliminary data.</text>
</comment>
<dbReference type="PANTHER" id="PTHR47926">
    <property type="entry name" value="PENTATRICOPEPTIDE REPEAT-CONTAINING PROTEIN"/>
    <property type="match status" value="1"/>
</dbReference>
<evidence type="ECO:0000256" key="2">
    <source>
        <dbReference type="PROSITE-ProRule" id="PRU00708"/>
    </source>
</evidence>
<sequence length="193" mass="21647">MPETNVVLWNALLNGYSERGDGEKLMNLFYDMKDAEIKFSKFTLVTVLKGCANSGYIRAGKVVHSLAIRLSLVLDEFVSCTLIDMYSKCGLAVEAIKFFKTIKDPDVVTWSAVVTCLEQQGQNREAANLFNLMRYTGFTPNQFTLASLVSAATDIGDIHYSERIHACLCKMALSQMVWLAMPWSLCTCKWIFA</sequence>
<dbReference type="Pfam" id="PF01535">
    <property type="entry name" value="PPR"/>
    <property type="match status" value="1"/>
</dbReference>
<dbReference type="GO" id="GO:0009451">
    <property type="term" value="P:RNA modification"/>
    <property type="evidence" value="ECO:0007669"/>
    <property type="project" value="InterPro"/>
</dbReference>
<reference evidence="3" key="1">
    <citation type="journal article" date="2023" name="Plant J.">
        <title>Genome sequences and population genomics provide insights into the demographic history, inbreeding, and mutation load of two 'living fossil' tree species of Dipteronia.</title>
        <authorList>
            <person name="Feng Y."/>
            <person name="Comes H.P."/>
            <person name="Chen J."/>
            <person name="Zhu S."/>
            <person name="Lu R."/>
            <person name="Zhang X."/>
            <person name="Li P."/>
            <person name="Qiu J."/>
            <person name="Olsen K.M."/>
            <person name="Qiu Y."/>
        </authorList>
    </citation>
    <scope>NUCLEOTIDE SEQUENCE</scope>
    <source>
        <strain evidence="3">KIB01</strain>
    </source>
</reference>
<proteinExistence type="predicted"/>
<dbReference type="FunFam" id="1.25.40.10:FF:000343">
    <property type="entry name" value="Pentatricopeptide repeat-containing protein At3g58590"/>
    <property type="match status" value="1"/>
</dbReference>
<feature type="repeat" description="PPR" evidence="2">
    <location>
        <begin position="5"/>
        <end position="39"/>
    </location>
</feature>
<keyword evidence="1" id="KW-0677">Repeat</keyword>
<accession>A0AAD9XG98</accession>
<dbReference type="AlphaFoldDB" id="A0AAD9XG98"/>
<dbReference type="NCBIfam" id="TIGR00756">
    <property type="entry name" value="PPR"/>
    <property type="match status" value="1"/>
</dbReference>
<dbReference type="InterPro" id="IPR011990">
    <property type="entry name" value="TPR-like_helical_dom_sf"/>
</dbReference>
<dbReference type="Gene3D" id="1.25.40.10">
    <property type="entry name" value="Tetratricopeptide repeat domain"/>
    <property type="match status" value="2"/>
</dbReference>
<evidence type="ECO:0008006" key="5">
    <source>
        <dbReference type="Google" id="ProtNLM"/>
    </source>
</evidence>
<feature type="repeat" description="PPR" evidence="2">
    <location>
        <begin position="106"/>
        <end position="140"/>
    </location>
</feature>
<name>A0AAD9XG98_9ROSI</name>
<keyword evidence="4" id="KW-1185">Reference proteome</keyword>
<dbReference type="GO" id="GO:0003723">
    <property type="term" value="F:RNA binding"/>
    <property type="evidence" value="ECO:0007669"/>
    <property type="project" value="InterPro"/>
</dbReference>
<evidence type="ECO:0000256" key="1">
    <source>
        <dbReference type="ARBA" id="ARBA00022737"/>
    </source>
</evidence>
<gene>
    <name evidence="3" type="ORF">Ddye_005230</name>
</gene>
<protein>
    <recommendedName>
        <fullName evidence="5">Pentatricopeptide repeat-containing protein</fullName>
    </recommendedName>
</protein>
<evidence type="ECO:0000313" key="4">
    <source>
        <dbReference type="Proteomes" id="UP001280121"/>
    </source>
</evidence>
<dbReference type="PANTHER" id="PTHR47926:SF347">
    <property type="entry name" value="PENTATRICOPEPTIDE REPEAT-CONTAINING PROTEIN"/>
    <property type="match status" value="1"/>
</dbReference>
<dbReference type="EMBL" id="JANJYI010000002">
    <property type="protein sequence ID" value="KAK2658697.1"/>
    <property type="molecule type" value="Genomic_DNA"/>
</dbReference>
<dbReference type="Pfam" id="PF13041">
    <property type="entry name" value="PPR_2"/>
    <property type="match status" value="2"/>
</dbReference>
<dbReference type="PROSITE" id="PS51375">
    <property type="entry name" value="PPR"/>
    <property type="match status" value="2"/>
</dbReference>
<evidence type="ECO:0000313" key="3">
    <source>
        <dbReference type="EMBL" id="KAK2658697.1"/>
    </source>
</evidence>
<dbReference type="InterPro" id="IPR046960">
    <property type="entry name" value="PPR_At4g14850-like_plant"/>
</dbReference>
<dbReference type="InterPro" id="IPR002885">
    <property type="entry name" value="PPR_rpt"/>
</dbReference>
<organism evidence="3 4">
    <name type="scientific">Dipteronia dyeriana</name>
    <dbReference type="NCBI Taxonomy" id="168575"/>
    <lineage>
        <taxon>Eukaryota</taxon>
        <taxon>Viridiplantae</taxon>
        <taxon>Streptophyta</taxon>
        <taxon>Embryophyta</taxon>
        <taxon>Tracheophyta</taxon>
        <taxon>Spermatophyta</taxon>
        <taxon>Magnoliopsida</taxon>
        <taxon>eudicotyledons</taxon>
        <taxon>Gunneridae</taxon>
        <taxon>Pentapetalae</taxon>
        <taxon>rosids</taxon>
        <taxon>malvids</taxon>
        <taxon>Sapindales</taxon>
        <taxon>Sapindaceae</taxon>
        <taxon>Hippocastanoideae</taxon>
        <taxon>Acereae</taxon>
        <taxon>Dipteronia</taxon>
    </lineage>
</organism>
<dbReference type="Proteomes" id="UP001280121">
    <property type="component" value="Unassembled WGS sequence"/>
</dbReference>